<protein>
    <submittedName>
        <fullName evidence="2">Uncharacterized protein</fullName>
    </submittedName>
</protein>
<reference evidence="2 3" key="1">
    <citation type="submission" date="2020-01" db="EMBL/GenBank/DDBJ databases">
        <authorList>
            <person name="Chen S."/>
        </authorList>
    </citation>
    <scope>NUCLEOTIDE SEQUENCE [LARGE SCALE GENOMIC DNA]</scope>
    <source>
        <strain evidence="2 3">GS-10</strain>
    </source>
</reference>
<organism evidence="2 3">
    <name type="scientific">Thalassovita mangrovi</name>
    <dbReference type="NCBI Taxonomy" id="2692236"/>
    <lineage>
        <taxon>Bacteria</taxon>
        <taxon>Pseudomonadati</taxon>
        <taxon>Pseudomonadota</taxon>
        <taxon>Alphaproteobacteria</taxon>
        <taxon>Rhodobacterales</taxon>
        <taxon>Roseobacteraceae</taxon>
        <taxon>Thalassovita</taxon>
    </lineage>
</organism>
<gene>
    <name evidence="2" type="ORF">GR167_10175</name>
</gene>
<dbReference type="EMBL" id="WWEN01000003">
    <property type="protein sequence ID" value="MYM55674.1"/>
    <property type="molecule type" value="Genomic_DNA"/>
</dbReference>
<evidence type="ECO:0000313" key="2">
    <source>
        <dbReference type="EMBL" id="MYM55674.1"/>
    </source>
</evidence>
<name>A0A6L8LI78_9RHOB</name>
<dbReference type="Proteomes" id="UP000479043">
    <property type="component" value="Unassembled WGS sequence"/>
</dbReference>
<keyword evidence="3" id="KW-1185">Reference proteome</keyword>
<proteinExistence type="predicted"/>
<dbReference type="RefSeq" id="WP_160973352.1">
    <property type="nucleotide sequence ID" value="NZ_WWEN01000003.1"/>
</dbReference>
<evidence type="ECO:0000256" key="1">
    <source>
        <dbReference type="SAM" id="Phobius"/>
    </source>
</evidence>
<evidence type="ECO:0000313" key="3">
    <source>
        <dbReference type="Proteomes" id="UP000479043"/>
    </source>
</evidence>
<feature type="transmembrane region" description="Helical" evidence="1">
    <location>
        <begin position="6"/>
        <end position="25"/>
    </location>
</feature>
<feature type="transmembrane region" description="Helical" evidence="1">
    <location>
        <begin position="34"/>
        <end position="53"/>
    </location>
</feature>
<keyword evidence="1" id="KW-0812">Transmembrane</keyword>
<dbReference type="AlphaFoldDB" id="A0A6L8LI78"/>
<sequence>MRKFLAVINVIAWAGFWSFGYLALAGEDFSERQLIIASALAFVGFGVGIFAYLKLCCCAEDCGYAKKTKQLDAETRNRAQSEHPL</sequence>
<accession>A0A6L8LI78</accession>
<keyword evidence="1" id="KW-0472">Membrane</keyword>
<comment type="caution">
    <text evidence="2">The sequence shown here is derived from an EMBL/GenBank/DDBJ whole genome shotgun (WGS) entry which is preliminary data.</text>
</comment>
<keyword evidence="1" id="KW-1133">Transmembrane helix</keyword>